<gene>
    <name evidence="2" type="ORF">AA0115_g5595</name>
    <name evidence="3" type="ORF">AA0119_g11095</name>
</gene>
<name>A0A4Q4P304_9PLEO</name>
<reference evidence="2" key="1">
    <citation type="submission" date="2017-10" db="EMBL/GenBank/DDBJ databases">
        <authorList>
            <person name="Armitage A.D."/>
            <person name="Barbara D.J."/>
            <person name="Woodhall J.W."/>
            <person name="Sreenivasaprasad S."/>
            <person name="Lane C.R."/>
            <person name="Clarkson J.P."/>
            <person name="Harrison R.J."/>
        </authorList>
    </citation>
    <scope>NUCLEOTIDE SEQUENCE</scope>
    <source>
        <strain evidence="2">FERA 1164</strain>
        <strain evidence="3">FERA 635</strain>
    </source>
</reference>
<sequence>MVRLFLIAIASMIFLWIAQWLFWAGFIGLSMEEFCPPKLGVLTVIWMIFSLAIAAVAVLP</sequence>
<dbReference type="Proteomes" id="UP000292340">
    <property type="component" value="Unassembled WGS sequence"/>
</dbReference>
<feature type="transmembrane region" description="Helical" evidence="1">
    <location>
        <begin position="6"/>
        <end position="27"/>
    </location>
</feature>
<feature type="transmembrane region" description="Helical" evidence="1">
    <location>
        <begin position="39"/>
        <end position="59"/>
    </location>
</feature>
<proteinExistence type="predicted"/>
<keyword evidence="1" id="KW-1133">Transmembrane helix</keyword>
<comment type="caution">
    <text evidence="2">The sequence shown here is derived from an EMBL/GenBank/DDBJ whole genome shotgun (WGS) entry which is preliminary data.</text>
</comment>
<dbReference type="OrthoDB" id="3525430at2759"/>
<evidence type="ECO:0000256" key="1">
    <source>
        <dbReference type="SAM" id="Phobius"/>
    </source>
</evidence>
<keyword evidence="5" id="KW-1185">Reference proteome</keyword>
<accession>A0A4Q4P304</accession>
<dbReference type="EMBL" id="PDXB01000012">
    <property type="protein sequence ID" value="RYN28629.1"/>
    <property type="molecule type" value="Genomic_DNA"/>
</dbReference>
<evidence type="ECO:0000313" key="5">
    <source>
        <dbReference type="Proteomes" id="UP000293195"/>
    </source>
</evidence>
<protein>
    <submittedName>
        <fullName evidence="2">Uncharacterized protein</fullName>
    </submittedName>
</protein>
<keyword evidence="1" id="KW-0812">Transmembrane</keyword>
<dbReference type="EMBL" id="PDXF01000078">
    <property type="protein sequence ID" value="RYN90229.1"/>
    <property type="molecule type" value="Genomic_DNA"/>
</dbReference>
<dbReference type="Proteomes" id="UP000293195">
    <property type="component" value="Unassembled WGS sequence"/>
</dbReference>
<keyword evidence="1" id="KW-0472">Membrane</keyword>
<dbReference type="AlphaFoldDB" id="A0A4Q4P304"/>
<evidence type="ECO:0000313" key="2">
    <source>
        <dbReference type="EMBL" id="RYN28629.1"/>
    </source>
</evidence>
<evidence type="ECO:0000313" key="4">
    <source>
        <dbReference type="Proteomes" id="UP000292340"/>
    </source>
</evidence>
<reference evidence="2" key="2">
    <citation type="journal article" date="2019" name="bioRxiv">
        <title>Genomics, evolutionary history and diagnostics of the Alternaria alternata species group including apple and Asian pear pathotypes.</title>
        <authorList>
            <person name="Armitage A.D."/>
            <person name="Cockerton H.M."/>
            <person name="Sreenivasaprasad S."/>
            <person name="Woodhall J.W."/>
            <person name="Lane C.R."/>
            <person name="Harrison R.J."/>
            <person name="Clarkson J.P."/>
        </authorList>
    </citation>
    <scope>NUCLEOTIDE SEQUENCE</scope>
    <source>
        <strain evidence="2">FERA 1164</strain>
        <strain evidence="3">FERA 635</strain>
    </source>
</reference>
<evidence type="ECO:0000313" key="3">
    <source>
        <dbReference type="EMBL" id="RYN90229.1"/>
    </source>
</evidence>
<organism evidence="2 4">
    <name type="scientific">Alternaria tenuissima</name>
    <dbReference type="NCBI Taxonomy" id="119927"/>
    <lineage>
        <taxon>Eukaryota</taxon>
        <taxon>Fungi</taxon>
        <taxon>Dikarya</taxon>
        <taxon>Ascomycota</taxon>
        <taxon>Pezizomycotina</taxon>
        <taxon>Dothideomycetes</taxon>
        <taxon>Pleosporomycetidae</taxon>
        <taxon>Pleosporales</taxon>
        <taxon>Pleosporineae</taxon>
        <taxon>Pleosporaceae</taxon>
        <taxon>Alternaria</taxon>
        <taxon>Alternaria sect. Alternaria</taxon>
        <taxon>Alternaria alternata complex</taxon>
    </lineage>
</organism>